<evidence type="ECO:0000313" key="2">
    <source>
        <dbReference type="EMBL" id="MSU91471.1"/>
    </source>
</evidence>
<evidence type="ECO:0000256" key="1">
    <source>
        <dbReference type="SAM" id="Phobius"/>
    </source>
</evidence>
<keyword evidence="1" id="KW-0812">Transmembrane</keyword>
<name>A0A6L5Z4I1_9RHOB</name>
<keyword evidence="1" id="KW-0472">Membrane</keyword>
<sequence length="373" mass="41513">MYHRMIAEQAAAYAGRFDVPLEVTPRRRVSKLEAAWTLRWGGPGGPVETDYTYLRWDDIVIRRMHRTRLQTFTAAMRDAARLLRCGWFLRGLRLDPAAGAMTLYPYFWMLVLAALPVLAGLAAAWLAAGQGLPALLGLPVAALAVWPVLRLARWMEGPMYIQYLSHDFGFAIDEAVGRAPQMTERLDRFAEIVETAARSGAYDEVLVIGHSSGAYQAVEVLGRMIADHPEGPPVSLLTLGQSIGLKSFLPEAGEIRRMLSALAASERVDWVDVSSPRDALCLSLLDMTAMPDVPAPADRRNPLVVSARLDRIFTRATLRRLRLRIFDTHFIYMHANERPGAWDWIATIAGPQRLSARFAGRRGAQRARRGEAA</sequence>
<gene>
    <name evidence="2" type="ORF">GE300_17980</name>
</gene>
<dbReference type="SUPFAM" id="SSF53474">
    <property type="entry name" value="alpha/beta-Hydrolases"/>
    <property type="match status" value="1"/>
</dbReference>
<keyword evidence="1" id="KW-1133">Transmembrane helix</keyword>
<reference evidence="2 3" key="1">
    <citation type="submission" date="2019-10" db="EMBL/GenBank/DDBJ databases">
        <title>Cognatihalovulum marinum gen. nov. sp. nov., a new member of the family Rhodobacteraceae isolated from deep seawater of the Northwest Indian Ocean.</title>
        <authorList>
            <person name="Ruan C."/>
            <person name="Wang J."/>
            <person name="Zheng X."/>
            <person name="Song L."/>
            <person name="Zhu Y."/>
            <person name="Huang Y."/>
            <person name="Lu Z."/>
            <person name="Du W."/>
            <person name="Huang L."/>
            <person name="Dai X."/>
        </authorList>
    </citation>
    <scope>NUCLEOTIDE SEQUENCE [LARGE SCALE GENOMIC DNA]</scope>
    <source>
        <strain evidence="2 3">2CG4</strain>
    </source>
</reference>
<feature type="transmembrane region" description="Helical" evidence="1">
    <location>
        <begin position="103"/>
        <end position="128"/>
    </location>
</feature>
<dbReference type="EMBL" id="WIND01000020">
    <property type="protein sequence ID" value="MSU91471.1"/>
    <property type="molecule type" value="Genomic_DNA"/>
</dbReference>
<dbReference type="Proteomes" id="UP000474957">
    <property type="component" value="Unassembled WGS sequence"/>
</dbReference>
<feature type="transmembrane region" description="Helical" evidence="1">
    <location>
        <begin position="134"/>
        <end position="152"/>
    </location>
</feature>
<dbReference type="RefSeq" id="WP_154448665.1">
    <property type="nucleotide sequence ID" value="NZ_WIND01000020.1"/>
</dbReference>
<accession>A0A6L5Z4I1</accession>
<evidence type="ECO:0000313" key="3">
    <source>
        <dbReference type="Proteomes" id="UP000474957"/>
    </source>
</evidence>
<comment type="caution">
    <text evidence="2">The sequence shown here is derived from an EMBL/GenBank/DDBJ whole genome shotgun (WGS) entry which is preliminary data.</text>
</comment>
<proteinExistence type="predicted"/>
<protein>
    <submittedName>
        <fullName evidence="2">Uncharacterized protein</fullName>
    </submittedName>
</protein>
<keyword evidence="3" id="KW-1185">Reference proteome</keyword>
<dbReference type="InterPro" id="IPR029058">
    <property type="entry name" value="AB_hydrolase_fold"/>
</dbReference>
<organism evidence="2 3">
    <name type="scientific">Halovulum marinum</name>
    <dbReference type="NCBI Taxonomy" id="2662447"/>
    <lineage>
        <taxon>Bacteria</taxon>
        <taxon>Pseudomonadati</taxon>
        <taxon>Pseudomonadota</taxon>
        <taxon>Alphaproteobacteria</taxon>
        <taxon>Rhodobacterales</taxon>
        <taxon>Paracoccaceae</taxon>
        <taxon>Halovulum</taxon>
    </lineage>
</organism>
<dbReference type="AlphaFoldDB" id="A0A6L5Z4I1"/>